<gene>
    <name evidence="2" type="ORF">TIFTF001_016225</name>
</gene>
<keyword evidence="3" id="KW-1185">Reference proteome</keyword>
<dbReference type="AlphaFoldDB" id="A0AA88D784"/>
<comment type="caution">
    <text evidence="2">The sequence shown here is derived from an EMBL/GenBank/DDBJ whole genome shotgun (WGS) entry which is preliminary data.</text>
</comment>
<sequence length="75" mass="8514">MQERTKKAPQRGIKQAQSGLQRTKHLLQRALKLSSQRAHFCKLQCTKHLLQLAPALFQVLCSPLFIHCSAPPEKP</sequence>
<evidence type="ECO:0000313" key="2">
    <source>
        <dbReference type="EMBL" id="GMN47035.1"/>
    </source>
</evidence>
<protein>
    <submittedName>
        <fullName evidence="2">Uncharacterized protein</fullName>
    </submittedName>
</protein>
<dbReference type="Proteomes" id="UP001187192">
    <property type="component" value="Unassembled WGS sequence"/>
</dbReference>
<accession>A0AA88D784</accession>
<dbReference type="EMBL" id="BTGU01000024">
    <property type="protein sequence ID" value="GMN47035.1"/>
    <property type="molecule type" value="Genomic_DNA"/>
</dbReference>
<organism evidence="2 3">
    <name type="scientific">Ficus carica</name>
    <name type="common">Common fig</name>
    <dbReference type="NCBI Taxonomy" id="3494"/>
    <lineage>
        <taxon>Eukaryota</taxon>
        <taxon>Viridiplantae</taxon>
        <taxon>Streptophyta</taxon>
        <taxon>Embryophyta</taxon>
        <taxon>Tracheophyta</taxon>
        <taxon>Spermatophyta</taxon>
        <taxon>Magnoliopsida</taxon>
        <taxon>eudicotyledons</taxon>
        <taxon>Gunneridae</taxon>
        <taxon>Pentapetalae</taxon>
        <taxon>rosids</taxon>
        <taxon>fabids</taxon>
        <taxon>Rosales</taxon>
        <taxon>Moraceae</taxon>
        <taxon>Ficeae</taxon>
        <taxon>Ficus</taxon>
    </lineage>
</organism>
<evidence type="ECO:0000313" key="3">
    <source>
        <dbReference type="Proteomes" id="UP001187192"/>
    </source>
</evidence>
<proteinExistence type="predicted"/>
<reference evidence="2" key="1">
    <citation type="submission" date="2023-07" db="EMBL/GenBank/DDBJ databases">
        <title>draft genome sequence of fig (Ficus carica).</title>
        <authorList>
            <person name="Takahashi T."/>
            <person name="Nishimura K."/>
        </authorList>
    </citation>
    <scope>NUCLEOTIDE SEQUENCE</scope>
</reference>
<evidence type="ECO:0000256" key="1">
    <source>
        <dbReference type="SAM" id="MobiDB-lite"/>
    </source>
</evidence>
<name>A0AA88D784_FICCA</name>
<feature type="region of interest" description="Disordered" evidence="1">
    <location>
        <begin position="1"/>
        <end position="20"/>
    </location>
</feature>